<reference evidence="2" key="1">
    <citation type="submission" date="2015-05" db="EMBL/GenBank/DDBJ databases">
        <authorList>
            <person name="Goodhead I."/>
        </authorList>
    </citation>
    <scope>NUCLEOTIDE SEQUENCE [LARGE SCALE GENOMIC DNA]</scope>
    <source>
        <strain evidence="2">morsitans</strain>
        <plasmid evidence="2">psg1</plasmid>
    </source>
</reference>
<evidence type="ECO:0000313" key="2">
    <source>
        <dbReference type="Proteomes" id="UP000245838"/>
    </source>
</evidence>
<evidence type="ECO:0000313" key="1">
    <source>
        <dbReference type="EMBL" id="CRL46823.1"/>
    </source>
</evidence>
<geneLocation type="plasmid" evidence="2">
    <name>psg1</name>
</geneLocation>
<gene>
    <name evidence="1" type="ORF">SGGMMB4_05774</name>
</gene>
<sequence length="89" mass="10126">MKILSISNHFLLTLRVPINKLVLSPLPDKLNPLSFSLRNSEKIAFIGRFLVLGMFCDLHFYRNVDSMPAMVYLYNESLSLIPLAMVING</sequence>
<accession>A0A193QNZ5</accession>
<dbReference type="Proteomes" id="UP000245838">
    <property type="component" value="Plasmid psg1"/>
</dbReference>
<dbReference type="EMBL" id="LN854558">
    <property type="protein sequence ID" value="CRL46823.1"/>
    <property type="molecule type" value="Genomic_DNA"/>
</dbReference>
<proteinExistence type="predicted"/>
<name>A0A193QNZ5_SODGM</name>
<protein>
    <submittedName>
        <fullName evidence="1">Uncharacterized protein</fullName>
    </submittedName>
</protein>
<dbReference type="AlphaFoldDB" id="A0A193QNZ5"/>
<organism evidence="1 2">
    <name type="scientific">Sodalis glossinidius (strain morsitans)</name>
    <dbReference type="NCBI Taxonomy" id="343509"/>
    <lineage>
        <taxon>Bacteria</taxon>
        <taxon>Pseudomonadati</taxon>
        <taxon>Pseudomonadota</taxon>
        <taxon>Gammaproteobacteria</taxon>
        <taxon>Enterobacterales</taxon>
        <taxon>Bruguierivoracaceae</taxon>
        <taxon>Sodalis</taxon>
    </lineage>
</organism>